<accession>A0A6H1ZXK8</accession>
<evidence type="ECO:0000256" key="1">
    <source>
        <dbReference type="SAM" id="MobiDB-lite"/>
    </source>
</evidence>
<feature type="compositionally biased region" description="Basic residues" evidence="1">
    <location>
        <begin position="1"/>
        <end position="11"/>
    </location>
</feature>
<proteinExistence type="predicted"/>
<name>A0A6H1ZXK8_9ZZZZ</name>
<reference evidence="2" key="1">
    <citation type="submission" date="2020-03" db="EMBL/GenBank/DDBJ databases">
        <title>The deep terrestrial virosphere.</title>
        <authorList>
            <person name="Holmfeldt K."/>
            <person name="Nilsson E."/>
            <person name="Simone D."/>
            <person name="Lopez-Fernandez M."/>
            <person name="Wu X."/>
            <person name="de Brujin I."/>
            <person name="Lundin D."/>
            <person name="Andersson A."/>
            <person name="Bertilsson S."/>
            <person name="Dopson M."/>
        </authorList>
    </citation>
    <scope>NUCLEOTIDE SEQUENCE</scope>
    <source>
        <strain evidence="3">MM415B04050</strain>
        <strain evidence="2">TM448A02450</strain>
    </source>
</reference>
<feature type="region of interest" description="Disordered" evidence="1">
    <location>
        <begin position="1"/>
        <end position="21"/>
    </location>
</feature>
<dbReference type="AlphaFoldDB" id="A0A6H1ZXK8"/>
<sequence length="93" mass="10572">MKKAKRWRSPRAKPGQLKVQWGKLPDDDPDIVYSGGIGTNGCDRALLHHVFGSPRYTYDGNTTPSLYDELEARGYDLTTLKFSIEKRKEEKGD</sequence>
<evidence type="ECO:0000313" key="3">
    <source>
        <dbReference type="EMBL" id="QJA93975.1"/>
    </source>
</evidence>
<evidence type="ECO:0000313" key="2">
    <source>
        <dbReference type="EMBL" id="QJA52057.1"/>
    </source>
</evidence>
<protein>
    <submittedName>
        <fullName evidence="2">Uncharacterized protein</fullName>
    </submittedName>
</protein>
<dbReference type="EMBL" id="MT143192">
    <property type="protein sequence ID" value="QJA93975.1"/>
    <property type="molecule type" value="Genomic_DNA"/>
</dbReference>
<organism evidence="2">
    <name type="scientific">viral metagenome</name>
    <dbReference type="NCBI Taxonomy" id="1070528"/>
    <lineage>
        <taxon>unclassified sequences</taxon>
        <taxon>metagenomes</taxon>
        <taxon>organismal metagenomes</taxon>
    </lineage>
</organism>
<gene>
    <name evidence="3" type="ORF">MM415B04050_0010</name>
    <name evidence="2" type="ORF">TM448A02450_0006</name>
</gene>
<dbReference type="EMBL" id="MT144309">
    <property type="protein sequence ID" value="QJA52057.1"/>
    <property type="molecule type" value="Genomic_DNA"/>
</dbReference>